<dbReference type="Proteomes" id="UP000033608">
    <property type="component" value="Unassembled WGS sequence"/>
</dbReference>
<dbReference type="Proteomes" id="UP000184533">
    <property type="component" value="Unassembled WGS sequence"/>
</dbReference>
<evidence type="ECO:0000259" key="12">
    <source>
        <dbReference type="Pfam" id="PF00133"/>
    </source>
</evidence>
<evidence type="ECO:0000256" key="3">
    <source>
        <dbReference type="ARBA" id="ARBA00022598"/>
    </source>
</evidence>
<feature type="binding site" evidence="10">
    <location>
        <position position="655"/>
    </location>
    <ligand>
        <name>ATP</name>
        <dbReference type="ChEBI" id="CHEBI:30616"/>
    </ligand>
</feature>
<dbReference type="EC" id="6.1.1.5" evidence="10"/>
<keyword evidence="7 10" id="KW-0030">Aminoacyl-tRNA synthetase</keyword>
<organism evidence="14 16">
    <name type="scientific">Devosia limi DSM 17137</name>
    <dbReference type="NCBI Taxonomy" id="1121477"/>
    <lineage>
        <taxon>Bacteria</taxon>
        <taxon>Pseudomonadati</taxon>
        <taxon>Pseudomonadota</taxon>
        <taxon>Alphaproteobacteria</taxon>
        <taxon>Hyphomicrobiales</taxon>
        <taxon>Devosiaceae</taxon>
        <taxon>Devosia</taxon>
    </lineage>
</organism>
<dbReference type="PRINTS" id="PR00984">
    <property type="entry name" value="TRNASYNTHILE"/>
</dbReference>
<evidence type="ECO:0000313" key="14">
    <source>
        <dbReference type="EMBL" id="KKB86038.1"/>
    </source>
</evidence>
<comment type="domain">
    <text evidence="10">IleRS has two distinct active sites: one for aminoacylation and one for editing. The misactivated valine is translocated from the active site to the editing site, which sterically excludes the correctly activated isoleucine. The single editing site contains two valyl binding pockets, one specific for each substrate (Val-AMP or Val-tRNA(Ile)).</text>
</comment>
<dbReference type="GO" id="GO:0002161">
    <property type="term" value="F:aminoacyl-tRNA deacylase activity"/>
    <property type="evidence" value="ECO:0007669"/>
    <property type="project" value="InterPro"/>
</dbReference>
<feature type="short sequence motif" description="'HIGH' region" evidence="10">
    <location>
        <begin position="67"/>
        <end position="77"/>
    </location>
</feature>
<dbReference type="GO" id="GO:0000049">
    <property type="term" value="F:tRNA binding"/>
    <property type="evidence" value="ECO:0007669"/>
    <property type="project" value="InterPro"/>
</dbReference>
<keyword evidence="3 10" id="KW-0436">Ligase</keyword>
<evidence type="ECO:0000256" key="5">
    <source>
        <dbReference type="ARBA" id="ARBA00022840"/>
    </source>
</evidence>
<dbReference type="PATRIC" id="fig|1121477.3.peg.2022"/>
<dbReference type="EMBL" id="LAJF01000042">
    <property type="protein sequence ID" value="KKB86038.1"/>
    <property type="molecule type" value="Genomic_DNA"/>
</dbReference>
<reference evidence="14 16" key="1">
    <citation type="submission" date="2015-03" db="EMBL/GenBank/DDBJ databases">
        <authorList>
            <person name="Hassan Y.I."/>
            <person name="Lepp D."/>
            <person name="Zhou T."/>
        </authorList>
    </citation>
    <scope>NUCLEOTIDE SEQUENCE [LARGE SCALE GENOMIC DNA]</scope>
    <source>
        <strain evidence="14 16">DSM 17137</strain>
    </source>
</reference>
<dbReference type="FunFam" id="3.40.50.620:FF:000042">
    <property type="entry name" value="Isoleucine--tRNA ligase"/>
    <property type="match status" value="1"/>
</dbReference>
<feature type="compositionally biased region" description="Basic and acidic residues" evidence="11">
    <location>
        <begin position="971"/>
        <end position="981"/>
    </location>
</feature>
<keyword evidence="4 10" id="KW-0547">Nucleotide-binding</keyword>
<dbReference type="GO" id="GO:0004822">
    <property type="term" value="F:isoleucine-tRNA ligase activity"/>
    <property type="evidence" value="ECO:0007669"/>
    <property type="project" value="UniProtKB-UniRule"/>
</dbReference>
<dbReference type="Pfam" id="PF08264">
    <property type="entry name" value="Anticodon_1"/>
    <property type="match status" value="1"/>
</dbReference>
<evidence type="ECO:0000256" key="4">
    <source>
        <dbReference type="ARBA" id="ARBA00022741"/>
    </source>
</evidence>
<dbReference type="InterPro" id="IPR009008">
    <property type="entry name" value="Val/Leu/Ile-tRNA-synth_edit"/>
</dbReference>
<dbReference type="HAMAP" id="MF_02002">
    <property type="entry name" value="Ile_tRNA_synth_type1"/>
    <property type="match status" value="1"/>
</dbReference>
<evidence type="ECO:0000256" key="11">
    <source>
        <dbReference type="SAM" id="MobiDB-lite"/>
    </source>
</evidence>
<evidence type="ECO:0000259" key="13">
    <source>
        <dbReference type="Pfam" id="PF08264"/>
    </source>
</evidence>
<keyword evidence="16" id="KW-1185">Reference proteome</keyword>
<keyword evidence="5 10" id="KW-0067">ATP-binding</keyword>
<dbReference type="InterPro" id="IPR009080">
    <property type="entry name" value="tRNAsynth_Ia_anticodon-bd"/>
</dbReference>
<dbReference type="RefSeq" id="WP_046134142.1">
    <property type="nucleotide sequence ID" value="NZ_FQVC01000022.1"/>
</dbReference>
<dbReference type="SUPFAM" id="SSF47323">
    <property type="entry name" value="Anticodon-binding domain of a subclass of class I aminoacyl-tRNA synthetases"/>
    <property type="match status" value="1"/>
</dbReference>
<feature type="region of interest" description="Disordered" evidence="11">
    <location>
        <begin position="958"/>
        <end position="981"/>
    </location>
</feature>
<evidence type="ECO:0000256" key="7">
    <source>
        <dbReference type="ARBA" id="ARBA00023146"/>
    </source>
</evidence>
<evidence type="ECO:0000256" key="6">
    <source>
        <dbReference type="ARBA" id="ARBA00022917"/>
    </source>
</evidence>
<dbReference type="Gene3D" id="1.10.730.20">
    <property type="match status" value="1"/>
</dbReference>
<dbReference type="GO" id="GO:0006428">
    <property type="term" value="P:isoleucyl-tRNA aminoacylation"/>
    <property type="evidence" value="ECO:0007669"/>
    <property type="project" value="UniProtKB-UniRule"/>
</dbReference>
<dbReference type="InterPro" id="IPR002301">
    <property type="entry name" value="Ile-tRNA-ligase"/>
</dbReference>
<reference evidence="15 17" key="2">
    <citation type="submission" date="2016-11" db="EMBL/GenBank/DDBJ databases">
        <authorList>
            <person name="Jaros S."/>
            <person name="Januszkiewicz K."/>
            <person name="Wedrychowicz H."/>
        </authorList>
    </citation>
    <scope>NUCLEOTIDE SEQUENCE [LARGE SCALE GENOMIC DNA]</scope>
    <source>
        <strain evidence="15 17">DSM 17137</strain>
    </source>
</reference>
<comment type="caution">
    <text evidence="10">Lacks conserved residue(s) required for the propagation of feature annotation.</text>
</comment>
<gene>
    <name evidence="10 14" type="primary">ileS</name>
    <name evidence="15" type="ORF">SAMN02745223_04139</name>
    <name evidence="14" type="ORF">VW29_04720</name>
</gene>
<dbReference type="Gene3D" id="3.40.50.620">
    <property type="entry name" value="HUPs"/>
    <property type="match status" value="2"/>
</dbReference>
<proteinExistence type="inferred from homology"/>
<feature type="domain" description="Methionyl/Valyl/Leucyl/Isoleucyl-tRNA synthetase anticodon-binding" evidence="13">
    <location>
        <begin position="735"/>
        <end position="884"/>
    </location>
</feature>
<dbReference type="FunFam" id="3.40.50.620:FF:000305">
    <property type="entry name" value="Isoleucine--tRNA ligase"/>
    <property type="match status" value="1"/>
</dbReference>
<dbReference type="GO" id="GO:0005524">
    <property type="term" value="F:ATP binding"/>
    <property type="evidence" value="ECO:0007669"/>
    <property type="project" value="UniProtKB-UniRule"/>
</dbReference>
<evidence type="ECO:0000256" key="10">
    <source>
        <dbReference type="HAMAP-Rule" id="MF_02002"/>
    </source>
</evidence>
<sequence>MTDTAASATETDYSATLFLPETNFPMRAGLPDREPGWLKRWQDMDIYKLQREQAADRPLFTIHDGPPYANGNIHIGHALNKTLKDLVSRSMQMLGFNSAYVPGWDCHGLPIEWKIEEQYRAKGKDKNEVPVVEFRQECRTFAEQWVDIQREEFKRLGVLGEWDNPYLTMSFDAEAQIARELMKVSTSGQLYRGSKPVMWSVVERTALAEAEIEYADYESDTIWVKFPVRSGGGEITSKAFHDLNASVVIWTTTPWTIPANRAISFSSKISYGLYEVAKAPEGNWASTGEKYILADNLAAEVFAKAKVEEFVRIGDVDPGHITSCFHPLRGLGGGYEFEVPLLDGEHVTDDAGTGFVHTAPGHGLDDFEIWMNSGRKLAEKGIDTAIPYVVGDDGFYTSEAPGFEGARVIDDNGKKGDANNRVITALAERNAMVARGRVKHSYPHSWRSKKPVIFRNTPQWFVYMDRDIEGKAGDTLRHRALNAIDATTFYPAAGQNRLRSMIADRPDWVLSRQRAWGVPITVFVNKATNEILKDDLVNHRIAQSFEEEGADAWYKPGAAERYLGADYKVADYEMVTDILDVWFDSGTTHSWVLRNKQKWPHLKFPASMYLEGSDQHRGWFHSSLLESCATNGYAPYSSVLTHGFTMDSDGKKMSKSLGNTVAPQDVIKQYGADILRLWVASSDYSEDLRLGKEIIQTTVDSYRKLRNTLRWLLGNLAHYQASDEVRFEEMPELEQLILHRLSQLDEQVRGAYKEYDYRKVVSLLTNFMNIELSAFYFDIRKDALYCDPISSIKRRSALTVLHHLFDCLTAWLAPILVFTMEEVWLERHPEDGSSVHLRLFPEVPADWRNDGLAAKWQLIRGVRRVVTGALEIERREKRIGSSLEAAPKVYLTDERLLAALAGEDMAEIAITSAIEIIPADGPADGFRLDDVPGITVVPGLAAGKRCARSWKVLPEVGSDPEFPDVSPRDAQALRERAAAGL</sequence>
<comment type="catalytic activity">
    <reaction evidence="9 10">
        <text>tRNA(Ile) + L-isoleucine + ATP = L-isoleucyl-tRNA(Ile) + AMP + diphosphate</text>
        <dbReference type="Rhea" id="RHEA:11060"/>
        <dbReference type="Rhea" id="RHEA-COMP:9666"/>
        <dbReference type="Rhea" id="RHEA-COMP:9695"/>
        <dbReference type="ChEBI" id="CHEBI:30616"/>
        <dbReference type="ChEBI" id="CHEBI:33019"/>
        <dbReference type="ChEBI" id="CHEBI:58045"/>
        <dbReference type="ChEBI" id="CHEBI:78442"/>
        <dbReference type="ChEBI" id="CHEBI:78528"/>
        <dbReference type="ChEBI" id="CHEBI:456215"/>
        <dbReference type="EC" id="6.1.1.5"/>
    </reaction>
</comment>
<dbReference type="Pfam" id="PF00133">
    <property type="entry name" value="tRNA-synt_1"/>
    <property type="match status" value="1"/>
</dbReference>
<dbReference type="InterPro" id="IPR050081">
    <property type="entry name" value="Ile-tRNA_ligase"/>
</dbReference>
<dbReference type="InterPro" id="IPR001412">
    <property type="entry name" value="aa-tRNA-synth_I_CS"/>
</dbReference>
<comment type="subcellular location">
    <subcellularLocation>
        <location evidence="10">Cytoplasm</location>
    </subcellularLocation>
</comment>
<evidence type="ECO:0000313" key="17">
    <source>
        <dbReference type="Proteomes" id="UP000184533"/>
    </source>
</evidence>
<name>A0A0F5LUP1_9HYPH</name>
<dbReference type="GO" id="GO:0005829">
    <property type="term" value="C:cytosol"/>
    <property type="evidence" value="ECO:0007669"/>
    <property type="project" value="TreeGrafter"/>
</dbReference>
<dbReference type="STRING" id="1121477.SAMN02745223_04139"/>
<keyword evidence="2 10" id="KW-0963">Cytoplasm</keyword>
<comment type="subunit">
    <text evidence="10">Monomer.</text>
</comment>
<evidence type="ECO:0000256" key="1">
    <source>
        <dbReference type="ARBA" id="ARBA00006887"/>
    </source>
</evidence>
<accession>A0A0F5LUP1</accession>
<dbReference type="EMBL" id="FQVC01000022">
    <property type="protein sequence ID" value="SHG01119.1"/>
    <property type="molecule type" value="Genomic_DNA"/>
</dbReference>
<dbReference type="CDD" id="cd07960">
    <property type="entry name" value="Anticodon_Ia_Ile_BEm"/>
    <property type="match status" value="1"/>
</dbReference>
<dbReference type="Gene3D" id="3.90.740.10">
    <property type="entry name" value="Valyl/Leucyl/Isoleucyl-tRNA synthetase, editing domain"/>
    <property type="match status" value="1"/>
</dbReference>
<dbReference type="PANTHER" id="PTHR42765:SF1">
    <property type="entry name" value="ISOLEUCINE--TRNA LIGASE, MITOCHONDRIAL"/>
    <property type="match status" value="1"/>
</dbReference>
<dbReference type="InterPro" id="IPR013155">
    <property type="entry name" value="M/V/L/I-tRNA-synth_anticd-bd"/>
</dbReference>
<keyword evidence="6 10" id="KW-0648">Protein biosynthesis</keyword>
<protein>
    <recommendedName>
        <fullName evidence="10">Isoleucine--tRNA ligase</fullName>
        <ecNumber evidence="10">6.1.1.5</ecNumber>
    </recommendedName>
    <alternativeName>
        <fullName evidence="10">Isoleucyl-tRNA synthetase</fullName>
        <shortName evidence="10">IleRS</shortName>
    </alternativeName>
</protein>
<evidence type="ECO:0000256" key="2">
    <source>
        <dbReference type="ARBA" id="ARBA00022490"/>
    </source>
</evidence>
<evidence type="ECO:0000256" key="9">
    <source>
        <dbReference type="ARBA" id="ARBA00048359"/>
    </source>
</evidence>
<dbReference type="InterPro" id="IPR023585">
    <property type="entry name" value="Ile-tRNA-ligase_type1"/>
</dbReference>
<dbReference type="SUPFAM" id="SSF50677">
    <property type="entry name" value="ValRS/IleRS/LeuRS editing domain"/>
    <property type="match status" value="1"/>
</dbReference>
<dbReference type="AlphaFoldDB" id="A0A0F5LUP1"/>
<dbReference type="PROSITE" id="PS00178">
    <property type="entry name" value="AA_TRNA_LIGASE_I"/>
    <property type="match status" value="1"/>
</dbReference>
<dbReference type="OrthoDB" id="9810365at2"/>
<dbReference type="SUPFAM" id="SSF52374">
    <property type="entry name" value="Nucleotidylyl transferase"/>
    <property type="match status" value="1"/>
</dbReference>
<evidence type="ECO:0000256" key="8">
    <source>
        <dbReference type="ARBA" id="ARBA00025217"/>
    </source>
</evidence>
<dbReference type="InterPro" id="IPR014729">
    <property type="entry name" value="Rossmann-like_a/b/a_fold"/>
</dbReference>
<feature type="domain" description="Aminoacyl-tRNA synthetase class Ia" evidence="12">
    <location>
        <begin position="37"/>
        <end position="690"/>
    </location>
</feature>
<dbReference type="InterPro" id="IPR002300">
    <property type="entry name" value="aa-tRNA-synth_Ia"/>
</dbReference>
<dbReference type="NCBIfam" id="TIGR00392">
    <property type="entry name" value="ileS"/>
    <property type="match status" value="1"/>
</dbReference>
<dbReference type="InterPro" id="IPR033708">
    <property type="entry name" value="Anticodon_Ile_BEm"/>
</dbReference>
<feature type="short sequence motif" description="'KMSKS' region" evidence="10">
    <location>
        <begin position="652"/>
        <end position="656"/>
    </location>
</feature>
<evidence type="ECO:0000313" key="16">
    <source>
        <dbReference type="Proteomes" id="UP000033608"/>
    </source>
</evidence>
<comment type="function">
    <text evidence="8 10">Catalyzes the attachment of isoleucine to tRNA(Ile). As IleRS can inadvertently accommodate and process structurally similar amino acids such as valine, to avoid such errors it has two additional distinct tRNA(Ile)-dependent editing activities. One activity is designated as 'pretransfer' editing and involves the hydrolysis of activated Val-AMP. The other activity is designated 'posttransfer' editing and involves deacylation of mischarged Val-tRNA(Ile).</text>
</comment>
<evidence type="ECO:0000313" key="15">
    <source>
        <dbReference type="EMBL" id="SHG01119.1"/>
    </source>
</evidence>
<feature type="binding site" evidence="10">
    <location>
        <position position="611"/>
    </location>
    <ligand>
        <name>L-isoleucyl-5'-AMP</name>
        <dbReference type="ChEBI" id="CHEBI:178002"/>
    </ligand>
</feature>
<dbReference type="PANTHER" id="PTHR42765">
    <property type="entry name" value="SOLEUCYL-TRNA SYNTHETASE"/>
    <property type="match status" value="1"/>
</dbReference>
<comment type="similarity">
    <text evidence="1 10">Belongs to the class-I aminoacyl-tRNA synthetase family. IleS type 1 subfamily.</text>
</comment>